<dbReference type="SMART" id="SM01393">
    <property type="entry name" value="Ribosomal_L32e"/>
    <property type="match status" value="1"/>
</dbReference>
<reference evidence="7" key="1">
    <citation type="submission" date="2025-08" db="UniProtKB">
        <authorList>
            <consortium name="RefSeq"/>
        </authorList>
    </citation>
    <scope>IDENTIFICATION</scope>
    <source>
        <tissue evidence="7">Brain</tissue>
    </source>
</reference>
<dbReference type="InterPro" id="IPR036351">
    <property type="entry name" value="Ribosomal_eL32_sf"/>
</dbReference>
<evidence type="ECO:0000256" key="3">
    <source>
        <dbReference type="ARBA" id="ARBA00023274"/>
    </source>
</evidence>
<gene>
    <name evidence="7" type="primary">LOC101690314</name>
</gene>
<dbReference type="RefSeq" id="XP_044935259.1">
    <property type="nucleotide sequence ID" value="XM_045079324.1"/>
</dbReference>
<evidence type="ECO:0000256" key="2">
    <source>
        <dbReference type="ARBA" id="ARBA00022980"/>
    </source>
</evidence>
<feature type="region of interest" description="Disordered" evidence="5">
    <location>
        <begin position="114"/>
        <end position="140"/>
    </location>
</feature>
<keyword evidence="3" id="KW-0687">Ribonucleoprotein</keyword>
<proteinExistence type="inferred from homology"/>
<dbReference type="AlphaFoldDB" id="A0A8U0V266"/>
<organism evidence="6 7">
    <name type="scientific">Mustela putorius furo</name>
    <name type="common">European domestic ferret</name>
    <name type="synonym">Mustela furo</name>
    <dbReference type="NCBI Taxonomy" id="9669"/>
    <lineage>
        <taxon>Eukaryota</taxon>
        <taxon>Metazoa</taxon>
        <taxon>Chordata</taxon>
        <taxon>Craniata</taxon>
        <taxon>Vertebrata</taxon>
        <taxon>Euteleostomi</taxon>
        <taxon>Mammalia</taxon>
        <taxon>Eutheria</taxon>
        <taxon>Laurasiatheria</taxon>
        <taxon>Carnivora</taxon>
        <taxon>Caniformia</taxon>
        <taxon>Musteloidea</taxon>
        <taxon>Mustelidae</taxon>
        <taxon>Mustelinae</taxon>
        <taxon>Mustela</taxon>
    </lineage>
</organism>
<evidence type="ECO:0000313" key="7">
    <source>
        <dbReference type="RefSeq" id="XP_044935259.1"/>
    </source>
</evidence>
<keyword evidence="6" id="KW-1185">Reference proteome</keyword>
<evidence type="ECO:0000313" key="6">
    <source>
        <dbReference type="Proteomes" id="UP000000715"/>
    </source>
</evidence>
<dbReference type="GeneID" id="101690314"/>
<dbReference type="SUPFAM" id="SSF52042">
    <property type="entry name" value="Ribosomal protein L32e"/>
    <property type="match status" value="1"/>
</dbReference>
<sequence>MLGDSKVTLRPLPKPKTIKKRTKMFLWHQSDPYVKIKLNWQKPRGTDKRVHKRFKSQILMPNPGYGSDKKTEHRLPNGFQKSPAHSMKELEGLLVCNKSQYAGSADNVLTKNHKTTAERAAPLAPKVANPNARLRRKENE</sequence>
<dbReference type="Pfam" id="PF01655">
    <property type="entry name" value="Ribosomal_L32e"/>
    <property type="match status" value="1"/>
</dbReference>
<evidence type="ECO:0000256" key="4">
    <source>
        <dbReference type="ARBA" id="ARBA00035335"/>
    </source>
</evidence>
<comment type="similarity">
    <text evidence="1">Belongs to the eukaryotic ribosomal protein eL32 family.</text>
</comment>
<protein>
    <recommendedName>
        <fullName evidence="4">60S ribosomal protein L32</fullName>
    </recommendedName>
</protein>
<dbReference type="PANTHER" id="PTHR23413:SF1">
    <property type="entry name" value="RIBOSOMAL PROTEIN L32"/>
    <property type="match status" value="1"/>
</dbReference>
<dbReference type="GO" id="GO:0006412">
    <property type="term" value="P:translation"/>
    <property type="evidence" value="ECO:0007669"/>
    <property type="project" value="InterPro"/>
</dbReference>
<keyword evidence="2" id="KW-0689">Ribosomal protein</keyword>
<evidence type="ECO:0000256" key="5">
    <source>
        <dbReference type="SAM" id="MobiDB-lite"/>
    </source>
</evidence>
<dbReference type="GO" id="GO:0022625">
    <property type="term" value="C:cytosolic large ribosomal subunit"/>
    <property type="evidence" value="ECO:0007669"/>
    <property type="project" value="TreeGrafter"/>
</dbReference>
<evidence type="ECO:0000256" key="1">
    <source>
        <dbReference type="ARBA" id="ARBA00008431"/>
    </source>
</evidence>
<name>A0A8U0V266_MUSPF</name>
<dbReference type="Proteomes" id="UP000000715">
    <property type="component" value="Unplaced"/>
</dbReference>
<dbReference type="PANTHER" id="PTHR23413">
    <property type="entry name" value="60S RIBOSOMAL PROTEIN L32 AND DNA-DIRECTED RNA POLYMERASE II, SUBUNIT N"/>
    <property type="match status" value="1"/>
</dbReference>
<accession>A0A8U0V266</accession>
<dbReference type="InterPro" id="IPR001515">
    <property type="entry name" value="Ribosomal_eL32"/>
</dbReference>
<dbReference type="GO" id="GO:0003735">
    <property type="term" value="F:structural constituent of ribosome"/>
    <property type="evidence" value="ECO:0007669"/>
    <property type="project" value="InterPro"/>
</dbReference>